<feature type="transmembrane region" description="Helical" evidence="2">
    <location>
        <begin position="494"/>
        <end position="513"/>
    </location>
</feature>
<keyword evidence="2" id="KW-0472">Membrane</keyword>
<dbReference type="Proteomes" id="UP000091857">
    <property type="component" value="Chromosome 12"/>
</dbReference>
<feature type="transmembrane region" description="Helical" evidence="2">
    <location>
        <begin position="525"/>
        <end position="547"/>
    </location>
</feature>
<keyword evidence="2" id="KW-0812">Transmembrane</keyword>
<proteinExistence type="predicted"/>
<dbReference type="InterPro" id="IPR044708">
    <property type="entry name" value="CPR5"/>
</dbReference>
<reference evidence="4" key="1">
    <citation type="journal article" date="2016" name="Nat. Biotechnol.">
        <title>Sequencing wild and cultivated cassava and related species reveals extensive interspecific hybridization and genetic diversity.</title>
        <authorList>
            <person name="Bredeson J.V."/>
            <person name="Lyons J.B."/>
            <person name="Prochnik S.E."/>
            <person name="Wu G.A."/>
            <person name="Ha C.M."/>
            <person name="Edsinger-Gonzales E."/>
            <person name="Grimwood J."/>
            <person name="Schmutz J."/>
            <person name="Rabbi I.Y."/>
            <person name="Egesi C."/>
            <person name="Nauluvula P."/>
            <person name="Lebot V."/>
            <person name="Ndunguru J."/>
            <person name="Mkamilo G."/>
            <person name="Bart R.S."/>
            <person name="Setter T.L."/>
            <person name="Gleadow R.M."/>
            <person name="Kulakow P."/>
            <person name="Ferguson M.E."/>
            <person name="Rounsley S."/>
            <person name="Rokhsar D.S."/>
        </authorList>
    </citation>
    <scope>NUCLEOTIDE SEQUENCE [LARGE SCALE GENOMIC DNA]</scope>
    <source>
        <strain evidence="4">cv. AM560-2</strain>
    </source>
</reference>
<protein>
    <recommendedName>
        <fullName evidence="5">Protein CPR-5</fullName>
    </recommendedName>
</protein>
<comment type="caution">
    <text evidence="3">The sequence shown here is derived from an EMBL/GenBank/DDBJ whole genome shotgun (WGS) entry which is preliminary data.</text>
</comment>
<dbReference type="OrthoDB" id="2017423at2759"/>
<organism evidence="3 4">
    <name type="scientific">Manihot esculenta</name>
    <name type="common">Cassava</name>
    <name type="synonym">Jatropha manihot</name>
    <dbReference type="NCBI Taxonomy" id="3983"/>
    <lineage>
        <taxon>Eukaryota</taxon>
        <taxon>Viridiplantae</taxon>
        <taxon>Streptophyta</taxon>
        <taxon>Embryophyta</taxon>
        <taxon>Tracheophyta</taxon>
        <taxon>Spermatophyta</taxon>
        <taxon>Magnoliopsida</taxon>
        <taxon>eudicotyledons</taxon>
        <taxon>Gunneridae</taxon>
        <taxon>Pentapetalae</taxon>
        <taxon>rosids</taxon>
        <taxon>fabids</taxon>
        <taxon>Malpighiales</taxon>
        <taxon>Euphorbiaceae</taxon>
        <taxon>Crotonoideae</taxon>
        <taxon>Manihoteae</taxon>
        <taxon>Manihot</taxon>
    </lineage>
</organism>
<dbReference type="STRING" id="3983.A0A2C9UW44"/>
<accession>A0A2C9UW44</accession>
<dbReference type="AlphaFoldDB" id="A0A2C9UW44"/>
<evidence type="ECO:0000256" key="2">
    <source>
        <dbReference type="SAM" id="Phobius"/>
    </source>
</evidence>
<feature type="compositionally biased region" description="Low complexity" evidence="1">
    <location>
        <begin position="1"/>
        <end position="23"/>
    </location>
</feature>
<dbReference type="EMBL" id="CM004398">
    <property type="protein sequence ID" value="OAY35915.1"/>
    <property type="molecule type" value="Genomic_DNA"/>
</dbReference>
<dbReference type="PANTHER" id="PTHR35322">
    <property type="entry name" value="PROTEIN CPR-5"/>
    <property type="match status" value="1"/>
</dbReference>
<dbReference type="GO" id="GO:0010150">
    <property type="term" value="P:leaf senescence"/>
    <property type="evidence" value="ECO:0007669"/>
    <property type="project" value="InterPro"/>
</dbReference>
<evidence type="ECO:0008006" key="5">
    <source>
        <dbReference type="Google" id="ProtNLM"/>
    </source>
</evidence>
<feature type="region of interest" description="Disordered" evidence="1">
    <location>
        <begin position="1"/>
        <end position="88"/>
    </location>
</feature>
<evidence type="ECO:0000313" key="4">
    <source>
        <dbReference type="Proteomes" id="UP000091857"/>
    </source>
</evidence>
<keyword evidence="4" id="KW-1185">Reference proteome</keyword>
<dbReference type="GO" id="GO:0010090">
    <property type="term" value="P:trichome morphogenesis"/>
    <property type="evidence" value="ECO:0007669"/>
    <property type="project" value="InterPro"/>
</dbReference>
<dbReference type="Gramene" id="Manes.12G141400.1.v8.1">
    <property type="protein sequence ID" value="Manes.12G141400.1.v8.1.CDS"/>
    <property type="gene ID" value="Manes.12G141400.v8.1"/>
</dbReference>
<feature type="transmembrane region" description="Helical" evidence="2">
    <location>
        <begin position="463"/>
        <end position="482"/>
    </location>
</feature>
<evidence type="ECO:0000256" key="1">
    <source>
        <dbReference type="SAM" id="MobiDB-lite"/>
    </source>
</evidence>
<feature type="transmembrane region" description="Helical" evidence="2">
    <location>
        <begin position="567"/>
        <end position="591"/>
    </location>
</feature>
<feature type="compositionally biased region" description="Low complexity" evidence="1">
    <location>
        <begin position="76"/>
        <end position="86"/>
    </location>
</feature>
<gene>
    <name evidence="3" type="ORF">MANES_12G141400v8</name>
</gene>
<feature type="compositionally biased region" description="Basic residues" evidence="1">
    <location>
        <begin position="56"/>
        <end position="67"/>
    </location>
</feature>
<dbReference type="PANTHER" id="PTHR35322:SF2">
    <property type="entry name" value="PROTEIN CPR-5"/>
    <property type="match status" value="1"/>
</dbReference>
<dbReference type="GO" id="GO:0006952">
    <property type="term" value="P:defense response"/>
    <property type="evidence" value="ECO:0007669"/>
    <property type="project" value="InterPro"/>
</dbReference>
<evidence type="ECO:0000313" key="3">
    <source>
        <dbReference type="EMBL" id="OAY35915.1"/>
    </source>
</evidence>
<name>A0A2C9UW44_MANES</name>
<keyword evidence="2" id="KW-1133">Transmembrane helix</keyword>
<sequence length="640" mass="71616">MPPGLLSPVESLSSSSPPAQESSATADSYRMMEGPPFQKPIDNGKLIMAHYNEKERKKKKKKKKKKKAYDDVVMTPSSSSSAALPSMQRRTRITYKRRKPKVVIGPVRHGDRFWDGDLEAVSLPLGMSFAAVVALVLERKDVEGEQMSVDHLSKICASAVRESLVNVFGDKFDFFARNFEKSFGSTLRTLRLINEASINKEAYHLSPLNVESLASHSTLKNGVDCISCSGIKDSLSETSETDLRSFSAQNKMHVAADVEDIIPCSNQELALNGQLNQQICAADVEEIIPCSNQELALNGLLNRQICVRSSLDSVINQSSTIEKYIMEEARSNDLKTLEIGLTMKKLKLKEAQLALSFDSNHLERSKIAMGMSKASFKAEKFKSQVEETKYAELLKNCIDCLVAGLFIMSACLLYGAYIFSYQRITDATASCNPSVQESKSWWYPKQFSTFNSGLHTLRCHVQVVSRMLFGMLLILAVAYLLLQRSATSRQTMPVTFILLLLGAVCGFAGKFCVDTLGGSGLHWLLYWESMCLLHFFSNVFTSKLFYVLHGPVTVSQGMKSNAICPYWFRRFVFYGLVLLFLPLCCGLLPFAGPGEWRNHFLTCASNFLSSYQLGEWRNHFLTCASNFLSSYQLVDYDLYV</sequence>